<dbReference type="GO" id="GO:0006935">
    <property type="term" value="P:chemotaxis"/>
    <property type="evidence" value="ECO:0007669"/>
    <property type="project" value="InterPro"/>
</dbReference>
<evidence type="ECO:0000256" key="4">
    <source>
        <dbReference type="PROSITE-ProRule" id="PRU00284"/>
    </source>
</evidence>
<keyword evidence="2" id="KW-0488">Methylation</keyword>
<evidence type="ECO:0000259" key="5">
    <source>
        <dbReference type="PROSITE" id="PS50111"/>
    </source>
</evidence>
<dbReference type="RefSeq" id="WP_005797850.1">
    <property type="nucleotide sequence ID" value="NZ_ACQT01000117.1"/>
</dbReference>
<dbReference type="CDD" id="cd06225">
    <property type="entry name" value="HAMP"/>
    <property type="match status" value="1"/>
</dbReference>
<dbReference type="Gene3D" id="1.10.287.950">
    <property type="entry name" value="Methyl-accepting chemotaxis protein"/>
    <property type="match status" value="1"/>
</dbReference>
<dbReference type="InterPro" id="IPR051310">
    <property type="entry name" value="MCP_chemotaxis"/>
</dbReference>
<organism evidence="7 8">
    <name type="scientific">Acidovorax delafieldii 2AN</name>
    <dbReference type="NCBI Taxonomy" id="573060"/>
    <lineage>
        <taxon>Bacteria</taxon>
        <taxon>Pseudomonadati</taxon>
        <taxon>Pseudomonadota</taxon>
        <taxon>Betaproteobacteria</taxon>
        <taxon>Burkholderiales</taxon>
        <taxon>Comamonadaceae</taxon>
        <taxon>Acidovorax</taxon>
    </lineage>
</organism>
<sequence length="530" mass="55479">MKLSLKLPLAFLAALLLLMLAALFGIQRLNQALTVYETTVAQSFGHERRAAAMLQDFKVQVQEWKNVLLRGKDPARRDRYWAAFQKQEQAVSSAAAQLVSDLPPGPAQDKLRQFAQAHERMGAAYRKGYAEFQAAGHEPQAGDNAVQGMDREPSQLIDQASELIGKASTEVAAQAARDASHATTVSLLVMLVVCTASVAGALVFSRSVVRPIGQAAQVSQAVAGGDLTVAVPVGGRDEIALLLNALHAMQASLSHVVFNVRTNADSVAAASTEIAQGNNDLSARTEQQASALEETSASMEELSSTVQANAENARQANQLALSASTVAEQGGDVVAEVVTTMRGINDSSRKIADIIGVIDGIAFQTNILALNAAVEAARAGEQGRGFAVVASEVRSLAQRSADAAKEIKNLIHASVERVEQGTALVDKAGATMTDVVASIRRVTDIVGEISAASSEQSAGVAQVGEAVMQMDQATQQNAALVEQSAAAADSLKLQAQQLVEAVAVFRLPPAGASETPTRVLPRQKPALAAA</sequence>
<dbReference type="AlphaFoldDB" id="C5T7L1"/>
<evidence type="ECO:0000259" key="6">
    <source>
        <dbReference type="PROSITE" id="PS50885"/>
    </source>
</evidence>
<dbReference type="Proteomes" id="UP000003856">
    <property type="component" value="Unassembled WGS sequence"/>
</dbReference>
<accession>C5T7L1</accession>
<dbReference type="FunFam" id="1.10.287.950:FF:000001">
    <property type="entry name" value="Methyl-accepting chemotaxis sensory transducer"/>
    <property type="match status" value="1"/>
</dbReference>
<keyword evidence="4" id="KW-0807">Transducer</keyword>
<evidence type="ECO:0000313" key="7">
    <source>
        <dbReference type="EMBL" id="EER59542.1"/>
    </source>
</evidence>
<dbReference type="PROSITE" id="PS50885">
    <property type="entry name" value="HAMP"/>
    <property type="match status" value="1"/>
</dbReference>
<evidence type="ECO:0000313" key="8">
    <source>
        <dbReference type="Proteomes" id="UP000003856"/>
    </source>
</evidence>
<dbReference type="PANTHER" id="PTHR43531">
    <property type="entry name" value="PROTEIN ICFG"/>
    <property type="match status" value="1"/>
</dbReference>
<comment type="subcellular location">
    <subcellularLocation>
        <location evidence="1">Membrane</location>
    </subcellularLocation>
</comment>
<dbReference type="SMART" id="SM00283">
    <property type="entry name" value="MA"/>
    <property type="match status" value="1"/>
</dbReference>
<dbReference type="PROSITE" id="PS50111">
    <property type="entry name" value="CHEMOTAXIS_TRANSDUC_2"/>
    <property type="match status" value="1"/>
</dbReference>
<gene>
    <name evidence="7" type="ORF">AcdelDRAFT_2891</name>
</gene>
<protein>
    <submittedName>
        <fullName evidence="7">Methyl-accepting chemotaxis sensory transducer</fullName>
    </submittedName>
</protein>
<name>C5T7L1_ACIDE</name>
<dbReference type="EMBL" id="ACQT01000117">
    <property type="protein sequence ID" value="EER59542.1"/>
    <property type="molecule type" value="Genomic_DNA"/>
</dbReference>
<evidence type="ECO:0000256" key="2">
    <source>
        <dbReference type="ARBA" id="ARBA00022481"/>
    </source>
</evidence>
<feature type="domain" description="Methyl-accepting transducer" evidence="5">
    <location>
        <begin position="263"/>
        <end position="492"/>
    </location>
</feature>
<dbReference type="GO" id="GO:0004888">
    <property type="term" value="F:transmembrane signaling receptor activity"/>
    <property type="evidence" value="ECO:0007669"/>
    <property type="project" value="InterPro"/>
</dbReference>
<feature type="domain" description="HAMP" evidence="6">
    <location>
        <begin position="206"/>
        <end position="258"/>
    </location>
</feature>
<dbReference type="PATRIC" id="fig|573060.9.peg.2169"/>
<dbReference type="Pfam" id="PF00015">
    <property type="entry name" value="MCPsignal"/>
    <property type="match status" value="1"/>
</dbReference>
<dbReference type="PRINTS" id="PR00260">
    <property type="entry name" value="CHEMTRNSDUCR"/>
</dbReference>
<dbReference type="SMART" id="SM00304">
    <property type="entry name" value="HAMP"/>
    <property type="match status" value="1"/>
</dbReference>
<dbReference type="GO" id="GO:0007165">
    <property type="term" value="P:signal transduction"/>
    <property type="evidence" value="ECO:0007669"/>
    <property type="project" value="UniProtKB-KW"/>
</dbReference>
<dbReference type="InterPro" id="IPR004090">
    <property type="entry name" value="Chemotax_Me-accpt_rcpt"/>
</dbReference>
<comment type="similarity">
    <text evidence="3">Belongs to the methyl-accepting chemotaxis (MCP) protein family.</text>
</comment>
<keyword evidence="8" id="KW-1185">Reference proteome</keyword>
<dbReference type="SUPFAM" id="SSF58104">
    <property type="entry name" value="Methyl-accepting chemotaxis protein (MCP) signaling domain"/>
    <property type="match status" value="1"/>
</dbReference>
<dbReference type="InterPro" id="IPR004089">
    <property type="entry name" value="MCPsignal_dom"/>
</dbReference>
<dbReference type="Pfam" id="PF00672">
    <property type="entry name" value="HAMP"/>
    <property type="match status" value="1"/>
</dbReference>
<dbReference type="GO" id="GO:0005886">
    <property type="term" value="C:plasma membrane"/>
    <property type="evidence" value="ECO:0007669"/>
    <property type="project" value="TreeGrafter"/>
</dbReference>
<dbReference type="OrthoDB" id="1884279at2"/>
<comment type="caution">
    <text evidence="7">The sequence shown here is derived from an EMBL/GenBank/DDBJ whole genome shotgun (WGS) entry which is preliminary data.</text>
</comment>
<proteinExistence type="inferred from homology"/>
<evidence type="ECO:0000256" key="1">
    <source>
        <dbReference type="ARBA" id="ARBA00004370"/>
    </source>
</evidence>
<dbReference type="PANTHER" id="PTHR43531:SF14">
    <property type="entry name" value="METHYL-ACCEPTING CHEMOTAXIS PROTEIN I-RELATED"/>
    <property type="match status" value="1"/>
</dbReference>
<reference evidence="7 8" key="1">
    <citation type="submission" date="2009-05" db="EMBL/GenBank/DDBJ databases">
        <title>The draft genome of Acidovorax delafieldii 2AN.</title>
        <authorList>
            <consortium name="US DOE Joint Genome Institute (JGI-PGF)"/>
            <person name="Lucas S."/>
            <person name="Copeland A."/>
            <person name="Lapidus A."/>
            <person name="Glavina del Rio T."/>
            <person name="Tice H."/>
            <person name="Bruce D."/>
            <person name="Goodwin L."/>
            <person name="Pitluck S."/>
            <person name="Larimer F."/>
            <person name="Land M.L."/>
            <person name="Hauser L."/>
            <person name="Shelobolina E.S."/>
            <person name="Picardal F."/>
            <person name="Roden E."/>
            <person name="Emerson D."/>
        </authorList>
    </citation>
    <scope>NUCLEOTIDE SEQUENCE [LARGE SCALE GENOMIC DNA]</scope>
    <source>
        <strain evidence="7 8">2AN</strain>
    </source>
</reference>
<dbReference type="InterPro" id="IPR003660">
    <property type="entry name" value="HAMP_dom"/>
</dbReference>
<evidence type="ECO:0000256" key="3">
    <source>
        <dbReference type="ARBA" id="ARBA00029447"/>
    </source>
</evidence>
<dbReference type="CDD" id="cd11386">
    <property type="entry name" value="MCP_signal"/>
    <property type="match status" value="1"/>
</dbReference>